<proteinExistence type="predicted"/>
<accession>A0A4Z2F283</accession>
<reference evidence="2 3" key="1">
    <citation type="submission" date="2019-03" db="EMBL/GenBank/DDBJ databases">
        <title>First draft genome of Liparis tanakae, snailfish: a comprehensive survey of snailfish specific genes.</title>
        <authorList>
            <person name="Kim W."/>
            <person name="Song I."/>
            <person name="Jeong J.-H."/>
            <person name="Kim D."/>
            <person name="Kim S."/>
            <person name="Ryu S."/>
            <person name="Song J.Y."/>
            <person name="Lee S.K."/>
        </authorList>
    </citation>
    <scope>NUCLEOTIDE SEQUENCE [LARGE SCALE GENOMIC DNA]</scope>
    <source>
        <tissue evidence="2">Muscle</tissue>
    </source>
</reference>
<dbReference type="EMBL" id="SRLO01001876">
    <property type="protein sequence ID" value="TNN34871.1"/>
    <property type="molecule type" value="Genomic_DNA"/>
</dbReference>
<feature type="compositionally biased region" description="Low complexity" evidence="1">
    <location>
        <begin position="176"/>
        <end position="193"/>
    </location>
</feature>
<feature type="region of interest" description="Disordered" evidence="1">
    <location>
        <begin position="1"/>
        <end position="122"/>
    </location>
</feature>
<comment type="caution">
    <text evidence="2">The sequence shown here is derived from an EMBL/GenBank/DDBJ whole genome shotgun (WGS) entry which is preliminary data.</text>
</comment>
<evidence type="ECO:0000313" key="2">
    <source>
        <dbReference type="EMBL" id="TNN34871.1"/>
    </source>
</evidence>
<evidence type="ECO:0000256" key="1">
    <source>
        <dbReference type="SAM" id="MobiDB-lite"/>
    </source>
</evidence>
<feature type="region of interest" description="Disordered" evidence="1">
    <location>
        <begin position="154"/>
        <end position="193"/>
    </location>
</feature>
<protein>
    <submittedName>
        <fullName evidence="2">Uncharacterized protein</fullName>
    </submittedName>
</protein>
<sequence>MTTVSGALHPEPRPPAAAAALEGTAISRPGRSSGSGGGPHRTAGGALAAGKPGASRWLRPRTPPSPAAGTPPPRLEHTLLYFPSGNTHPAAAKRPSLTLRRGALQQPGGAAQTHSESGRVQEELGRVLAPVRSPAPGDGAQECRRLVSARLVSSGVRAQQRVLDTTTRRDLRNHPDSAPSGPDSAPSGPHLCCSSSLGSTDLTTGLLSTHSRKGVSSRVLYTSPASQQQQQQADTSREKSSSTTPSPGLWPSERQNLDTTSRKKALQRSLTNACCRSAALHRQKGQRSPQRRRASAPEKRFVCTYWTEGETAGAKSGGSSARHSGHRRSLRRRRHGEQTTWRHGSTAGCESAARHTGQEAPGLHAEGVEDPDELLQRDQAAHGRTVLQQLGGDETQRDTTHNTWDLRHPRVVIDSQDDVLDEGRDDEQPVPLRPGGREHRLFVDRLYAHRLYAHRLYAHRLYGSVLPAERPVQTRLQDLHPDHQGPAVLQRGHGGHGLQRGAFNADGQSYDVLHLTARGQSRKAWRRQSSLGAKRWAAAVIQAGESSVGAAPAELWSSATQPSTALENTWRRALVTAAPERLTALHLNASRRCT</sequence>
<name>A0A4Z2F283_9TELE</name>
<feature type="compositionally biased region" description="Low complexity" evidence="1">
    <location>
        <begin position="16"/>
        <end position="32"/>
    </location>
</feature>
<feature type="region of interest" description="Disordered" evidence="1">
    <location>
        <begin position="278"/>
        <end position="297"/>
    </location>
</feature>
<feature type="compositionally biased region" description="Low complexity" evidence="1">
    <location>
        <begin position="43"/>
        <end position="54"/>
    </location>
</feature>
<organism evidence="2 3">
    <name type="scientific">Liparis tanakae</name>
    <name type="common">Tanaka's snailfish</name>
    <dbReference type="NCBI Taxonomy" id="230148"/>
    <lineage>
        <taxon>Eukaryota</taxon>
        <taxon>Metazoa</taxon>
        <taxon>Chordata</taxon>
        <taxon>Craniata</taxon>
        <taxon>Vertebrata</taxon>
        <taxon>Euteleostomi</taxon>
        <taxon>Actinopterygii</taxon>
        <taxon>Neopterygii</taxon>
        <taxon>Teleostei</taxon>
        <taxon>Neoteleostei</taxon>
        <taxon>Acanthomorphata</taxon>
        <taxon>Eupercaria</taxon>
        <taxon>Perciformes</taxon>
        <taxon>Cottioidei</taxon>
        <taxon>Cottales</taxon>
        <taxon>Liparidae</taxon>
        <taxon>Liparis</taxon>
    </lineage>
</organism>
<feature type="compositionally biased region" description="Basic residues" evidence="1">
    <location>
        <begin position="323"/>
        <end position="335"/>
    </location>
</feature>
<dbReference type="AlphaFoldDB" id="A0A4Z2F283"/>
<feature type="compositionally biased region" description="Pro residues" evidence="1">
    <location>
        <begin position="61"/>
        <end position="73"/>
    </location>
</feature>
<evidence type="ECO:0000313" key="3">
    <source>
        <dbReference type="Proteomes" id="UP000314294"/>
    </source>
</evidence>
<gene>
    <name evidence="2" type="ORF">EYF80_054966</name>
</gene>
<feature type="region of interest" description="Disordered" evidence="1">
    <location>
        <begin position="310"/>
        <end position="365"/>
    </location>
</feature>
<feature type="compositionally biased region" description="Basic residues" evidence="1">
    <location>
        <begin position="279"/>
        <end position="294"/>
    </location>
</feature>
<keyword evidence="3" id="KW-1185">Reference proteome</keyword>
<dbReference type="Proteomes" id="UP000314294">
    <property type="component" value="Unassembled WGS sequence"/>
</dbReference>
<feature type="compositionally biased region" description="Basic and acidic residues" evidence="1">
    <location>
        <begin position="166"/>
        <end position="175"/>
    </location>
</feature>
<feature type="region of interest" description="Disordered" evidence="1">
    <location>
        <begin position="220"/>
        <end position="270"/>
    </location>
</feature>
<feature type="compositionally biased region" description="Low complexity" evidence="1">
    <location>
        <begin position="312"/>
        <end position="322"/>
    </location>
</feature>